<evidence type="ECO:0000256" key="5">
    <source>
        <dbReference type="ARBA" id="ARBA00023015"/>
    </source>
</evidence>
<dbReference type="GO" id="GO:0045893">
    <property type="term" value="P:positive regulation of DNA-templated transcription"/>
    <property type="evidence" value="ECO:0007669"/>
    <property type="project" value="TreeGrafter"/>
</dbReference>
<dbReference type="PANTHER" id="PTHR31671">
    <property type="entry name" value="DIABETES AND OBESITY REGULATED, ISOFORM G"/>
    <property type="match status" value="1"/>
</dbReference>
<reference evidence="13" key="1">
    <citation type="submission" date="2025-08" db="UniProtKB">
        <authorList>
            <consortium name="RefSeq"/>
        </authorList>
    </citation>
    <scope>IDENTIFICATION</scope>
</reference>
<dbReference type="InterPro" id="IPR029431">
    <property type="entry name" value="TP53INP"/>
</dbReference>
<keyword evidence="4" id="KW-0072">Autophagy</keyword>
<feature type="compositionally biased region" description="Low complexity" evidence="11">
    <location>
        <begin position="179"/>
        <end position="192"/>
    </location>
</feature>
<dbReference type="RefSeq" id="XP_012244571.1">
    <property type="nucleotide sequence ID" value="XM_012389148.3"/>
</dbReference>
<feature type="region of interest" description="Disordered" evidence="11">
    <location>
        <begin position="151"/>
        <end position="224"/>
    </location>
</feature>
<keyword evidence="9" id="KW-0968">Cytoplasmic vesicle</keyword>
<feature type="compositionally biased region" description="Basic and acidic residues" evidence="11">
    <location>
        <begin position="207"/>
        <end position="224"/>
    </location>
</feature>
<dbReference type="CTD" id="38543"/>
<dbReference type="GO" id="GO:0005829">
    <property type="term" value="C:cytosol"/>
    <property type="evidence" value="ECO:0007669"/>
    <property type="project" value="UniProtKB-SubCell"/>
</dbReference>
<dbReference type="OrthoDB" id="10041339at2759"/>
<evidence type="ECO:0000256" key="11">
    <source>
        <dbReference type="SAM" id="MobiDB-lite"/>
    </source>
</evidence>
<dbReference type="GO" id="GO:0031410">
    <property type="term" value="C:cytoplasmic vesicle"/>
    <property type="evidence" value="ECO:0007669"/>
    <property type="project" value="UniProtKB-KW"/>
</dbReference>
<dbReference type="Proteomes" id="UP000515180">
    <property type="component" value="Unplaced"/>
</dbReference>
<keyword evidence="3" id="KW-0963">Cytoplasm</keyword>
<evidence type="ECO:0000313" key="13">
    <source>
        <dbReference type="RefSeq" id="XP_012244571.1"/>
    </source>
</evidence>
<evidence type="ECO:0000313" key="12">
    <source>
        <dbReference type="Proteomes" id="UP000515180"/>
    </source>
</evidence>
<organism evidence="12 13">
    <name type="scientific">Bombus impatiens</name>
    <name type="common">Bumblebee</name>
    <dbReference type="NCBI Taxonomy" id="132113"/>
    <lineage>
        <taxon>Eukaryota</taxon>
        <taxon>Metazoa</taxon>
        <taxon>Ecdysozoa</taxon>
        <taxon>Arthropoda</taxon>
        <taxon>Hexapoda</taxon>
        <taxon>Insecta</taxon>
        <taxon>Pterygota</taxon>
        <taxon>Neoptera</taxon>
        <taxon>Endopterygota</taxon>
        <taxon>Hymenoptera</taxon>
        <taxon>Apocrita</taxon>
        <taxon>Aculeata</taxon>
        <taxon>Apoidea</taxon>
        <taxon>Anthophila</taxon>
        <taxon>Apidae</taxon>
        <taxon>Bombus</taxon>
        <taxon>Pyrobombus</taxon>
    </lineage>
</organism>
<evidence type="ECO:0000256" key="6">
    <source>
        <dbReference type="ARBA" id="ARBA00023159"/>
    </source>
</evidence>
<evidence type="ECO:0000256" key="7">
    <source>
        <dbReference type="ARBA" id="ARBA00023163"/>
    </source>
</evidence>
<feature type="region of interest" description="Disordered" evidence="11">
    <location>
        <begin position="236"/>
        <end position="283"/>
    </location>
</feature>
<dbReference type="Pfam" id="PF14839">
    <property type="entry name" value="DOR"/>
    <property type="match status" value="1"/>
</dbReference>
<dbReference type="GO" id="GO:0016604">
    <property type="term" value="C:nuclear body"/>
    <property type="evidence" value="ECO:0007669"/>
    <property type="project" value="UniProtKB-SubCell"/>
</dbReference>
<proteinExistence type="predicted"/>
<evidence type="ECO:0000256" key="4">
    <source>
        <dbReference type="ARBA" id="ARBA00023006"/>
    </source>
</evidence>
<evidence type="ECO:0000256" key="9">
    <source>
        <dbReference type="ARBA" id="ARBA00023329"/>
    </source>
</evidence>
<sequence length="283" mass="31411">MHHARTIIEFLVNSIPNSYNEIISRALKSKKKVRMLSSLANYLLGGNISGAQGSRQGSNNETPETHPVMARLSQVEIEGDDWILIDRTDNPASSTTFFDSILVDGTTALEESWYVTPPACFTRAGPVNVETSPLEDLLIEHPSMSVYRATAPSIAPETPPPTPDAPEERGVEEDALPNVASSAPVTATPASPERAPGRSQNGQQATRRPDTRDERPRARTEKRIVQLRSAQKVYEKRTTQALKRGRLERSNKLREVLSVKGKRPRRQDRLRIQNSGANNNRKC</sequence>
<dbReference type="GeneID" id="100747137"/>
<keyword evidence="6" id="KW-0010">Activator</keyword>
<keyword evidence="8" id="KW-0539">Nucleus</keyword>
<evidence type="ECO:0000256" key="8">
    <source>
        <dbReference type="ARBA" id="ARBA00023242"/>
    </source>
</evidence>
<feature type="compositionally biased region" description="Basic and acidic residues" evidence="11">
    <location>
        <begin position="245"/>
        <end position="257"/>
    </location>
</feature>
<keyword evidence="5" id="KW-0805">Transcription regulation</keyword>
<keyword evidence="12" id="KW-1185">Reference proteome</keyword>
<evidence type="ECO:0000256" key="1">
    <source>
        <dbReference type="ARBA" id="ARBA00004419"/>
    </source>
</evidence>
<dbReference type="AlphaFoldDB" id="A0A6P3UZH8"/>
<keyword evidence="7" id="KW-0804">Transcription</keyword>
<comment type="subcellular location">
    <subcellularLocation>
        <location evidence="2">Cytoplasm</location>
        <location evidence="2">Cytosol</location>
    </subcellularLocation>
    <subcellularLocation>
        <location evidence="1">Cytoplasmic vesicle</location>
        <location evidence="1">Autophagosome</location>
    </subcellularLocation>
    <subcellularLocation>
        <location evidence="10">Nucleus</location>
        <location evidence="10">Nuclear body</location>
    </subcellularLocation>
</comment>
<gene>
    <name evidence="13" type="primary">LOC100747137</name>
</gene>
<dbReference type="KEGG" id="bim:100747137"/>
<protein>
    <submittedName>
        <fullName evidence="13">Tumor protein p53-inducible nuclear protein 2 isoform X2</fullName>
    </submittedName>
</protein>
<feature type="compositionally biased region" description="Polar residues" evidence="11">
    <location>
        <begin position="272"/>
        <end position="283"/>
    </location>
</feature>
<dbReference type="PANTHER" id="PTHR31671:SF3">
    <property type="entry name" value="DIABETES AND OBESITY REGULATED, ISOFORM G"/>
    <property type="match status" value="1"/>
</dbReference>
<dbReference type="GO" id="GO:0005776">
    <property type="term" value="C:autophagosome"/>
    <property type="evidence" value="ECO:0007669"/>
    <property type="project" value="UniProtKB-SubCell"/>
</dbReference>
<name>A0A6P3UZH8_BOMIM</name>
<evidence type="ECO:0000256" key="10">
    <source>
        <dbReference type="ARBA" id="ARBA00034306"/>
    </source>
</evidence>
<evidence type="ECO:0000256" key="3">
    <source>
        <dbReference type="ARBA" id="ARBA00022490"/>
    </source>
</evidence>
<dbReference type="GO" id="GO:0000045">
    <property type="term" value="P:autophagosome assembly"/>
    <property type="evidence" value="ECO:0007669"/>
    <property type="project" value="TreeGrafter"/>
</dbReference>
<accession>A0A6P3UZH8</accession>
<evidence type="ECO:0000256" key="2">
    <source>
        <dbReference type="ARBA" id="ARBA00004514"/>
    </source>
</evidence>